<comment type="similarity">
    <text evidence="7 15">In the N-terminal section; belongs to the PRA-CH family.</text>
</comment>
<dbReference type="PANTHER" id="PTHR42945:SF1">
    <property type="entry name" value="HISTIDINE BIOSYNTHESIS BIFUNCTIONAL PROTEIN HIS7"/>
    <property type="match status" value="1"/>
</dbReference>
<dbReference type="InterPro" id="IPR026660">
    <property type="entry name" value="PRA-CH"/>
</dbReference>
<dbReference type="AlphaFoldDB" id="A0A285NPX5"/>
<dbReference type="SUPFAM" id="SSF101386">
    <property type="entry name" value="all-alpha NTP pyrophosphatases"/>
    <property type="match status" value="1"/>
</dbReference>
<dbReference type="HAMAP" id="MF_01020">
    <property type="entry name" value="HisE"/>
    <property type="match status" value="1"/>
</dbReference>
<dbReference type="Gene3D" id="1.10.287.1080">
    <property type="entry name" value="MazG-like"/>
    <property type="match status" value="1"/>
</dbReference>
<dbReference type="GO" id="GO:0000105">
    <property type="term" value="P:L-histidine biosynthetic process"/>
    <property type="evidence" value="ECO:0007669"/>
    <property type="project" value="UniProtKB-UniRule"/>
</dbReference>
<evidence type="ECO:0000259" key="16">
    <source>
        <dbReference type="Pfam" id="PF01502"/>
    </source>
</evidence>
<comment type="pathway">
    <text evidence="5 15">Amino-acid biosynthesis; L-histidine biosynthesis; L-histidine from 5-phospho-alpha-D-ribose 1-diphosphate: step 2/9.</text>
</comment>
<keyword evidence="10 15" id="KW-0547">Nucleotide-binding</keyword>
<evidence type="ECO:0000256" key="1">
    <source>
        <dbReference type="ARBA" id="ARBA00000024"/>
    </source>
</evidence>
<evidence type="ECO:0000256" key="4">
    <source>
        <dbReference type="ARBA" id="ARBA00005169"/>
    </source>
</evidence>
<dbReference type="InterPro" id="IPR008179">
    <property type="entry name" value="HisE"/>
</dbReference>
<evidence type="ECO:0000256" key="6">
    <source>
        <dbReference type="ARBA" id="ARBA00007731"/>
    </source>
</evidence>
<dbReference type="FunFam" id="3.10.20.810:FF:000001">
    <property type="entry name" value="Histidine biosynthesis bifunctional protein HisIE"/>
    <property type="match status" value="1"/>
</dbReference>
<evidence type="ECO:0000256" key="10">
    <source>
        <dbReference type="ARBA" id="ARBA00022741"/>
    </source>
</evidence>
<evidence type="ECO:0000256" key="15">
    <source>
        <dbReference type="HAMAP-Rule" id="MF_01019"/>
    </source>
</evidence>
<dbReference type="FunFam" id="1.10.287.1080:FF:000002">
    <property type="entry name" value="Histidine biosynthesis bifunctional protein HisIE"/>
    <property type="match status" value="1"/>
</dbReference>
<keyword evidence="13 15" id="KW-0368">Histidine biosynthesis</keyword>
<comment type="subcellular location">
    <subcellularLocation>
        <location evidence="3 15">Cytoplasm</location>
    </subcellularLocation>
</comment>
<reference evidence="18" key="1">
    <citation type="submission" date="2017-09" db="EMBL/GenBank/DDBJ databases">
        <authorList>
            <person name="Varghese N."/>
            <person name="Submissions S."/>
        </authorList>
    </citation>
    <scope>NUCLEOTIDE SEQUENCE [LARGE SCALE GENOMIC DNA]</scope>
    <source>
        <strain evidence="18">DSM 15103</strain>
    </source>
</reference>
<dbReference type="Gene3D" id="3.10.20.810">
    <property type="entry name" value="Phosphoribosyl-AMP cyclohydrolase"/>
    <property type="match status" value="1"/>
</dbReference>
<dbReference type="Pfam" id="PF01502">
    <property type="entry name" value="PRA-CH"/>
    <property type="match status" value="1"/>
</dbReference>
<protein>
    <recommendedName>
        <fullName evidence="15">Histidine biosynthesis bifunctional protein HisIE</fullName>
    </recommendedName>
    <domain>
        <recommendedName>
            <fullName evidence="15">Phosphoribosyl-AMP cyclohydrolase</fullName>
            <shortName evidence="15">PRA-CH</shortName>
            <ecNumber evidence="15">3.5.4.19</ecNumber>
        </recommendedName>
    </domain>
    <domain>
        <recommendedName>
            <fullName evidence="15">Phosphoribosyl-ATP pyrophosphatase</fullName>
            <shortName evidence="15">PRA-PH</shortName>
            <ecNumber evidence="15">3.6.1.31</ecNumber>
        </recommendedName>
    </domain>
</protein>
<evidence type="ECO:0000256" key="8">
    <source>
        <dbReference type="ARBA" id="ARBA00022490"/>
    </source>
</evidence>
<dbReference type="GO" id="GO:0004636">
    <property type="term" value="F:phosphoribosyl-ATP diphosphatase activity"/>
    <property type="evidence" value="ECO:0007669"/>
    <property type="project" value="UniProtKB-UniRule"/>
</dbReference>
<dbReference type="UniPathway" id="UPA00031">
    <property type="reaction ID" value="UER00007"/>
</dbReference>
<keyword evidence="14 15" id="KW-0511">Multifunctional enzyme</keyword>
<accession>A0A285NPX5</accession>
<dbReference type="GO" id="GO:0005737">
    <property type="term" value="C:cytoplasm"/>
    <property type="evidence" value="ECO:0007669"/>
    <property type="project" value="UniProtKB-SubCell"/>
</dbReference>
<dbReference type="EC" id="3.6.1.31" evidence="15"/>
<dbReference type="GO" id="GO:0005524">
    <property type="term" value="F:ATP binding"/>
    <property type="evidence" value="ECO:0007669"/>
    <property type="project" value="UniProtKB-KW"/>
</dbReference>
<dbReference type="GO" id="GO:0004635">
    <property type="term" value="F:phosphoribosyl-AMP cyclohydrolase activity"/>
    <property type="evidence" value="ECO:0007669"/>
    <property type="project" value="UniProtKB-UniRule"/>
</dbReference>
<feature type="region of interest" description="Phosphoribosyl-AMP cyclohydrolase" evidence="15">
    <location>
        <begin position="1"/>
        <end position="120"/>
    </location>
</feature>
<comment type="catalytic activity">
    <reaction evidence="2 15">
        <text>1-(5-phospho-beta-D-ribosyl)-ATP + H2O = 1-(5-phospho-beta-D-ribosyl)-5'-AMP + diphosphate + H(+)</text>
        <dbReference type="Rhea" id="RHEA:22828"/>
        <dbReference type="ChEBI" id="CHEBI:15377"/>
        <dbReference type="ChEBI" id="CHEBI:15378"/>
        <dbReference type="ChEBI" id="CHEBI:33019"/>
        <dbReference type="ChEBI" id="CHEBI:59457"/>
        <dbReference type="ChEBI" id="CHEBI:73183"/>
        <dbReference type="EC" id="3.6.1.31"/>
    </reaction>
</comment>
<dbReference type="RefSeq" id="WP_097000813.1">
    <property type="nucleotide sequence ID" value="NZ_OBEI01000008.1"/>
</dbReference>
<organism evidence="17 18">
    <name type="scientific">Persephonella hydrogeniphila</name>
    <dbReference type="NCBI Taxonomy" id="198703"/>
    <lineage>
        <taxon>Bacteria</taxon>
        <taxon>Pseudomonadati</taxon>
        <taxon>Aquificota</taxon>
        <taxon>Aquificia</taxon>
        <taxon>Aquificales</taxon>
        <taxon>Hydrogenothermaceae</taxon>
        <taxon>Persephonella</taxon>
    </lineage>
</organism>
<evidence type="ECO:0000256" key="2">
    <source>
        <dbReference type="ARBA" id="ARBA00001460"/>
    </source>
</evidence>
<gene>
    <name evidence="15" type="primary">hisI</name>
    <name evidence="15" type="synonym">hisIE</name>
    <name evidence="17" type="ORF">SAMN06265182_1652</name>
</gene>
<comment type="pathway">
    <text evidence="4 15">Amino-acid biosynthesis; L-histidine biosynthesis; L-histidine from 5-phospho-alpha-D-ribose 1-diphosphate: step 3/9.</text>
</comment>
<feature type="domain" description="Phosphoribosyl-AMP cyclohydrolase" evidence="16">
    <location>
        <begin position="31"/>
        <end position="104"/>
    </location>
</feature>
<proteinExistence type="inferred from homology"/>
<dbReference type="HAMAP" id="MF_01019">
    <property type="entry name" value="HisIE"/>
    <property type="match status" value="1"/>
</dbReference>
<sequence length="209" mass="24079">MDKSILEKIKFNSEGLVPVITQSYYTGKVLMQAYANKEAIKKTIETGYATYYSRSRKSLWVKGETSGNKQKVVKIKVDCDEDSILYLVKDYGVACHTGEESCFYRDINLRKAEKPDAYEIFHALYEKLLQRKIEKPEGSYVAKLFEKGSDKIIQKVGEEAVETVIALKNKDKNEIIYEVSDLIFHLIVALIDADIKLEDIQEELLKRYK</sequence>
<dbReference type="NCBIfam" id="NF002747">
    <property type="entry name" value="PRK02759.1"/>
    <property type="match status" value="1"/>
</dbReference>
<dbReference type="HAMAP" id="MF_01021">
    <property type="entry name" value="HisI"/>
    <property type="match status" value="1"/>
</dbReference>
<evidence type="ECO:0000256" key="11">
    <source>
        <dbReference type="ARBA" id="ARBA00022801"/>
    </source>
</evidence>
<dbReference type="NCBIfam" id="NF000768">
    <property type="entry name" value="PRK00051.1"/>
    <property type="match status" value="1"/>
</dbReference>
<dbReference type="Proteomes" id="UP000219036">
    <property type="component" value="Unassembled WGS sequence"/>
</dbReference>
<evidence type="ECO:0000256" key="14">
    <source>
        <dbReference type="ARBA" id="ARBA00023268"/>
    </source>
</evidence>
<keyword evidence="12 15" id="KW-0067">ATP-binding</keyword>
<comment type="similarity">
    <text evidence="6 15">In the C-terminal section; belongs to the PRA-PH family.</text>
</comment>
<dbReference type="InterPro" id="IPR002496">
    <property type="entry name" value="PRib_AMP_CycHydrolase_dom"/>
</dbReference>
<keyword evidence="18" id="KW-1185">Reference proteome</keyword>
<evidence type="ECO:0000256" key="5">
    <source>
        <dbReference type="ARBA" id="ARBA00005204"/>
    </source>
</evidence>
<dbReference type="OrthoDB" id="9795769at2"/>
<dbReference type="PANTHER" id="PTHR42945">
    <property type="entry name" value="HISTIDINE BIOSYNTHESIS BIFUNCTIONAL PROTEIN"/>
    <property type="match status" value="1"/>
</dbReference>
<dbReference type="EMBL" id="OBEI01000008">
    <property type="protein sequence ID" value="SNZ09896.1"/>
    <property type="molecule type" value="Genomic_DNA"/>
</dbReference>
<keyword evidence="8 15" id="KW-0963">Cytoplasm</keyword>
<feature type="region of interest" description="Phosphoribosyl-ATP pyrophosphohydrolase" evidence="15">
    <location>
        <begin position="121"/>
        <end position="209"/>
    </location>
</feature>
<evidence type="ECO:0000256" key="13">
    <source>
        <dbReference type="ARBA" id="ARBA00023102"/>
    </source>
</evidence>
<keyword evidence="11 15" id="KW-0378">Hydrolase</keyword>
<dbReference type="NCBIfam" id="TIGR03188">
    <property type="entry name" value="histidine_hisI"/>
    <property type="match status" value="1"/>
</dbReference>
<name>A0A285NPX5_9AQUI</name>
<dbReference type="InterPro" id="IPR038019">
    <property type="entry name" value="PRib_AMP_CycHydrolase_sf"/>
</dbReference>
<dbReference type="Pfam" id="PF01503">
    <property type="entry name" value="PRA-PH"/>
    <property type="match status" value="1"/>
</dbReference>
<dbReference type="CDD" id="cd11534">
    <property type="entry name" value="NTP-PPase_HisIE_like"/>
    <property type="match status" value="1"/>
</dbReference>
<evidence type="ECO:0000256" key="12">
    <source>
        <dbReference type="ARBA" id="ARBA00022840"/>
    </source>
</evidence>
<keyword evidence="9 15" id="KW-0028">Amino-acid biosynthesis</keyword>
<evidence type="ECO:0000256" key="3">
    <source>
        <dbReference type="ARBA" id="ARBA00004496"/>
    </source>
</evidence>
<dbReference type="InterPro" id="IPR023019">
    <property type="entry name" value="His_synth_HisIE"/>
</dbReference>
<evidence type="ECO:0000256" key="9">
    <source>
        <dbReference type="ARBA" id="ARBA00022605"/>
    </source>
</evidence>
<dbReference type="SUPFAM" id="SSF141734">
    <property type="entry name" value="HisI-like"/>
    <property type="match status" value="1"/>
</dbReference>
<evidence type="ECO:0000313" key="17">
    <source>
        <dbReference type="EMBL" id="SNZ09896.1"/>
    </source>
</evidence>
<evidence type="ECO:0000256" key="7">
    <source>
        <dbReference type="ARBA" id="ARBA00008299"/>
    </source>
</evidence>
<dbReference type="InterPro" id="IPR021130">
    <property type="entry name" value="PRib-ATP_PPHydrolase-like"/>
</dbReference>
<comment type="catalytic activity">
    <reaction evidence="1 15">
        <text>1-(5-phospho-beta-D-ribosyl)-5'-AMP + H2O = 1-(5-phospho-beta-D-ribosyl)-5-[(5-phospho-beta-D-ribosylamino)methylideneamino]imidazole-4-carboxamide</text>
        <dbReference type="Rhea" id="RHEA:20049"/>
        <dbReference type="ChEBI" id="CHEBI:15377"/>
        <dbReference type="ChEBI" id="CHEBI:58435"/>
        <dbReference type="ChEBI" id="CHEBI:59457"/>
        <dbReference type="EC" id="3.5.4.19"/>
    </reaction>
</comment>
<dbReference type="EC" id="3.5.4.19" evidence="15"/>
<evidence type="ECO:0000313" key="18">
    <source>
        <dbReference type="Proteomes" id="UP000219036"/>
    </source>
</evidence>